<proteinExistence type="predicted"/>
<dbReference type="Proteomes" id="UP001317532">
    <property type="component" value="Chromosome"/>
</dbReference>
<organism evidence="2 3">
    <name type="scientific">Vulcanimicrobium alpinum</name>
    <dbReference type="NCBI Taxonomy" id="3016050"/>
    <lineage>
        <taxon>Bacteria</taxon>
        <taxon>Bacillati</taxon>
        <taxon>Vulcanimicrobiota</taxon>
        <taxon>Vulcanimicrobiia</taxon>
        <taxon>Vulcanimicrobiales</taxon>
        <taxon>Vulcanimicrobiaceae</taxon>
        <taxon>Vulcanimicrobium</taxon>
    </lineage>
</organism>
<accession>A0AAN1XVS6</accession>
<protein>
    <submittedName>
        <fullName evidence="2">Uncharacterized protein</fullName>
    </submittedName>
</protein>
<dbReference type="AlphaFoldDB" id="A0AAN1XVS6"/>
<evidence type="ECO:0000256" key="1">
    <source>
        <dbReference type="SAM" id="MobiDB-lite"/>
    </source>
</evidence>
<dbReference type="KEGG" id="vab:WPS_15920"/>
<sequence>MRRRATSSRARRARRSASRAASPRGIRRISRSRTSALALLIALLAPLAARAADPRVAARSKGSDLPTARRIAAAVLAVPAALQVLQVRCERFGAHVDCGVVLSGKKFHRRVDLDGWNADVAALIGAAYAAAPAVDEIDLWATVPVGTGYGTVVSGDFAKPSSANVFSITVPRTLRDGVRSRLRDGRGVFWDPAFRASVAKGSDG</sequence>
<evidence type="ECO:0000313" key="3">
    <source>
        <dbReference type="Proteomes" id="UP001317532"/>
    </source>
</evidence>
<keyword evidence="3" id="KW-1185">Reference proteome</keyword>
<reference evidence="2 3" key="1">
    <citation type="journal article" date="2022" name="ISME Commun">
        <title>Vulcanimicrobium alpinus gen. nov. sp. nov., the first cultivated representative of the candidate phylum 'Eremiobacterota', is a metabolically versatile aerobic anoxygenic phototroph.</title>
        <authorList>
            <person name="Yabe S."/>
            <person name="Muto K."/>
            <person name="Abe K."/>
            <person name="Yokota A."/>
            <person name="Staudigel H."/>
            <person name="Tebo B.M."/>
        </authorList>
    </citation>
    <scope>NUCLEOTIDE SEQUENCE [LARGE SCALE GENOMIC DNA]</scope>
    <source>
        <strain evidence="2 3">WC8-2</strain>
    </source>
</reference>
<dbReference type="EMBL" id="AP025523">
    <property type="protein sequence ID" value="BDE06316.1"/>
    <property type="molecule type" value="Genomic_DNA"/>
</dbReference>
<feature type="region of interest" description="Disordered" evidence="1">
    <location>
        <begin position="1"/>
        <end position="27"/>
    </location>
</feature>
<name>A0AAN1XVS6_UNVUL</name>
<feature type="compositionally biased region" description="Basic residues" evidence="1">
    <location>
        <begin position="1"/>
        <end position="17"/>
    </location>
</feature>
<evidence type="ECO:0000313" key="2">
    <source>
        <dbReference type="EMBL" id="BDE06316.1"/>
    </source>
</evidence>
<gene>
    <name evidence="2" type="ORF">WPS_15920</name>
</gene>